<evidence type="ECO:0000256" key="1">
    <source>
        <dbReference type="SAM" id="SignalP"/>
    </source>
</evidence>
<sequence length="275" mass="30404">MNKWIVAATTAVVAAAAAVAAAATAAAAAAASCRAEPLAYRQDECSDCKLGQEAGDFRGKGGSLRVIPNPDKEPESRKMLNRVFRMQSLRTSFLPAWYPNRFSAKFNFIEEKGYSETGGPMVDTFVKKYLNGFGIAASEAQRAELVAGSRVRVYWPMDEAWYSGTVDVTSAEGLTHISYDEGGQEYLNMDKEECERRDLRRPDGGQLPAKGRGVSRAVKGMSSLQVQAADERGEERTVQGPVQLLQHWVQARDALWAQERSATERSYRRLPWERG</sequence>
<dbReference type="Gene3D" id="2.30.30.140">
    <property type="match status" value="1"/>
</dbReference>
<dbReference type="AlphaFoldDB" id="A0AAE0L8P2"/>
<name>A0AAE0L8P2_9CHLO</name>
<feature type="signal peptide" evidence="1">
    <location>
        <begin position="1"/>
        <end position="35"/>
    </location>
</feature>
<evidence type="ECO:0000313" key="3">
    <source>
        <dbReference type="Proteomes" id="UP001190700"/>
    </source>
</evidence>
<keyword evidence="3" id="KW-1185">Reference proteome</keyword>
<comment type="caution">
    <text evidence="2">The sequence shown here is derived from an EMBL/GenBank/DDBJ whole genome shotgun (WGS) entry which is preliminary data.</text>
</comment>
<feature type="chain" id="PRO_5041925461" evidence="1">
    <location>
        <begin position="36"/>
        <end position="275"/>
    </location>
</feature>
<accession>A0AAE0L8P2</accession>
<proteinExistence type="predicted"/>
<reference evidence="2 3" key="1">
    <citation type="journal article" date="2015" name="Genome Biol. Evol.">
        <title>Comparative Genomics of a Bacterivorous Green Alga Reveals Evolutionary Causalities and Consequences of Phago-Mixotrophic Mode of Nutrition.</title>
        <authorList>
            <person name="Burns J.A."/>
            <person name="Paasch A."/>
            <person name="Narechania A."/>
            <person name="Kim E."/>
        </authorList>
    </citation>
    <scope>NUCLEOTIDE SEQUENCE [LARGE SCALE GENOMIC DNA]</scope>
    <source>
        <strain evidence="2 3">PLY_AMNH</strain>
    </source>
</reference>
<evidence type="ECO:0000313" key="2">
    <source>
        <dbReference type="EMBL" id="KAK3275795.1"/>
    </source>
</evidence>
<dbReference type="PROSITE" id="PS51257">
    <property type="entry name" value="PROKAR_LIPOPROTEIN"/>
    <property type="match status" value="1"/>
</dbReference>
<keyword evidence="1" id="KW-0732">Signal</keyword>
<dbReference type="Proteomes" id="UP001190700">
    <property type="component" value="Unassembled WGS sequence"/>
</dbReference>
<protein>
    <submittedName>
        <fullName evidence="2">Uncharacterized protein</fullName>
    </submittedName>
</protein>
<dbReference type="CDD" id="cd20404">
    <property type="entry name" value="Tudor_Agenet_AtEML-like"/>
    <property type="match status" value="1"/>
</dbReference>
<gene>
    <name evidence="2" type="ORF">CYMTET_16094</name>
</gene>
<dbReference type="EMBL" id="LGRX02007009">
    <property type="protein sequence ID" value="KAK3275795.1"/>
    <property type="molecule type" value="Genomic_DNA"/>
</dbReference>
<organism evidence="2 3">
    <name type="scientific">Cymbomonas tetramitiformis</name>
    <dbReference type="NCBI Taxonomy" id="36881"/>
    <lineage>
        <taxon>Eukaryota</taxon>
        <taxon>Viridiplantae</taxon>
        <taxon>Chlorophyta</taxon>
        <taxon>Pyramimonadophyceae</taxon>
        <taxon>Pyramimonadales</taxon>
        <taxon>Pyramimonadaceae</taxon>
        <taxon>Cymbomonas</taxon>
    </lineage>
</organism>